<dbReference type="Gene3D" id="3.30.450.40">
    <property type="match status" value="1"/>
</dbReference>
<evidence type="ECO:0000313" key="2">
    <source>
        <dbReference type="EMBL" id="BCS88425.1"/>
    </source>
</evidence>
<dbReference type="SUPFAM" id="SSF55781">
    <property type="entry name" value="GAF domain-like"/>
    <property type="match status" value="1"/>
</dbReference>
<accession>A0ABM7P480</accession>
<reference evidence="2" key="1">
    <citation type="journal article" date="2022" name="Arch. Microbiol.">
        <title>Pseudodesulfovibrio sediminis sp. nov., a mesophilic and neutrophilic sulfate-reducing bacterium isolated from sediment of a brackish lake.</title>
        <authorList>
            <person name="Takahashi A."/>
            <person name="Kojima H."/>
            <person name="Watanabe M."/>
            <person name="Fukui M."/>
        </authorList>
    </citation>
    <scope>NUCLEOTIDE SEQUENCE</scope>
    <source>
        <strain evidence="2">SF6</strain>
    </source>
</reference>
<dbReference type="InterPro" id="IPR006674">
    <property type="entry name" value="HD_domain"/>
</dbReference>
<sequence>MNWILGQTVSFMTPLKKYIRPGVLRNFLRKAHVLVGGKCPLAISYEGEVVIVEGAESFEGFGEDDPGVISSPIYFDEIHSGLLSVRMQPGCDSVDRNECERLLGFVVYSIQELIDMERARRSLADEALSKYRELALLHRSVPKINTSLHMRDVVNALIDECRLENYPGELGMIFLMDPTSMNYQLAAQFGFPLSVNLRAMASSNLFHAVASSGKGEIVNNLSRDPRWSDGVRGMGSLAIVPIISPNRCEGVLVLASENTGVFEAAHLRNLTTLASVAGLSVSNAFNFEGVQRLMNAILQALAEAIDSRDPYTAGHSERVAHLGVAFAQAMNENGGHEDRMFSNEDLREIYYAGILHDVGKIGIKEEVLTKNTRLSKPRLDVVRARFQLMGEFGDFDWVQAFERVTAVNKAMTPSEEDLLFIKSLGKQVLHGSENDIPLLYEEELEHLLLTYGNLTQDERREIQRHPAESERILQHIPMHENYSNMLTIIRQHHERMDGSGYPDQLRGDEILIQSRMMAIVDIYDAVTQDRHYKPAFTRSEAVKILNLEVEEGKLDVDLATFFLENLEYIEALSERVKVTRISHLSELSECASL</sequence>
<dbReference type="Proteomes" id="UP001053296">
    <property type="component" value="Chromosome"/>
</dbReference>
<gene>
    <name evidence="2" type="ORF">PSDVSF_16670</name>
</gene>
<dbReference type="InterPro" id="IPR003607">
    <property type="entry name" value="HD/PDEase_dom"/>
</dbReference>
<organism evidence="2 3">
    <name type="scientific">Pseudodesulfovibrio sediminis</name>
    <dbReference type="NCBI Taxonomy" id="2810563"/>
    <lineage>
        <taxon>Bacteria</taxon>
        <taxon>Pseudomonadati</taxon>
        <taxon>Thermodesulfobacteriota</taxon>
        <taxon>Desulfovibrionia</taxon>
        <taxon>Desulfovibrionales</taxon>
        <taxon>Desulfovibrionaceae</taxon>
    </lineage>
</organism>
<dbReference type="Pfam" id="PF13487">
    <property type="entry name" value="HD_5"/>
    <property type="match status" value="1"/>
</dbReference>
<dbReference type="InterPro" id="IPR029016">
    <property type="entry name" value="GAF-like_dom_sf"/>
</dbReference>
<feature type="domain" description="HD-GYP" evidence="1">
    <location>
        <begin position="290"/>
        <end position="578"/>
    </location>
</feature>
<dbReference type="InterPro" id="IPR003018">
    <property type="entry name" value="GAF"/>
</dbReference>
<dbReference type="InterPro" id="IPR037522">
    <property type="entry name" value="HD_GYP_dom"/>
</dbReference>
<dbReference type="SUPFAM" id="SSF109604">
    <property type="entry name" value="HD-domain/PDEase-like"/>
    <property type="match status" value="1"/>
</dbReference>
<evidence type="ECO:0000259" key="1">
    <source>
        <dbReference type="PROSITE" id="PS51832"/>
    </source>
</evidence>
<dbReference type="PANTHER" id="PTHR43155:SF2">
    <property type="entry name" value="CYCLIC DI-GMP PHOSPHODIESTERASE PA4108"/>
    <property type="match status" value="1"/>
</dbReference>
<keyword evidence="3" id="KW-1185">Reference proteome</keyword>
<dbReference type="Pfam" id="PF01966">
    <property type="entry name" value="HD"/>
    <property type="match status" value="1"/>
</dbReference>
<dbReference type="SMART" id="SM00065">
    <property type="entry name" value="GAF"/>
    <property type="match status" value="1"/>
</dbReference>
<name>A0ABM7P480_9BACT</name>
<dbReference type="Pfam" id="PF13185">
    <property type="entry name" value="GAF_2"/>
    <property type="match status" value="1"/>
</dbReference>
<evidence type="ECO:0000313" key="3">
    <source>
        <dbReference type="Proteomes" id="UP001053296"/>
    </source>
</evidence>
<dbReference type="SMART" id="SM00471">
    <property type="entry name" value="HDc"/>
    <property type="match status" value="1"/>
</dbReference>
<proteinExistence type="predicted"/>
<protein>
    <recommendedName>
        <fullName evidence="1">HD-GYP domain-containing protein</fullName>
    </recommendedName>
</protein>
<dbReference type="EMBL" id="AP024485">
    <property type="protein sequence ID" value="BCS88425.1"/>
    <property type="molecule type" value="Genomic_DNA"/>
</dbReference>
<dbReference type="Gene3D" id="1.10.3210.10">
    <property type="entry name" value="Hypothetical protein af1432"/>
    <property type="match status" value="2"/>
</dbReference>
<dbReference type="PROSITE" id="PS51832">
    <property type="entry name" value="HD_GYP"/>
    <property type="match status" value="1"/>
</dbReference>
<dbReference type="PANTHER" id="PTHR43155">
    <property type="entry name" value="CYCLIC DI-GMP PHOSPHODIESTERASE PA4108-RELATED"/>
    <property type="match status" value="1"/>
</dbReference>
<dbReference type="CDD" id="cd00077">
    <property type="entry name" value="HDc"/>
    <property type="match status" value="1"/>
</dbReference>